<proteinExistence type="predicted"/>
<evidence type="ECO:0000313" key="1">
    <source>
        <dbReference type="EMBL" id="EWC74576.1"/>
    </source>
</evidence>
<sequence>MEGDINKLTSVETEYLEKSGKKRRQKSIIECINNYNEETVENHRNQNILDEINSYNDISLTKERSNEVMINMTDGEMSEEDLDTLEVIRQLSSIKLDSDEESKDKIIYNKKEKKKKLKNKKNKKKNKENKNTYIFDTSDIECVEDAIIYDESSKKKKKKI</sequence>
<reference evidence="1 2" key="1">
    <citation type="submission" date="2013-02" db="EMBL/GenBank/DDBJ databases">
        <title>The Genome Sequence of Plasmodium falciparum UGT5.1.</title>
        <authorList>
            <consortium name="The Broad Institute Genome Sequencing Platform"/>
            <consortium name="The Broad Institute Genome Sequencing Center for Infectious Disease"/>
            <person name="Neafsey D."/>
            <person name="Cheeseman I."/>
            <person name="Volkman S."/>
            <person name="Adams J."/>
            <person name="Walker B."/>
            <person name="Young S.K."/>
            <person name="Zeng Q."/>
            <person name="Gargeya S."/>
            <person name="Fitzgerald M."/>
            <person name="Haas B."/>
            <person name="Abouelleil A."/>
            <person name="Alvarado L."/>
            <person name="Arachchi H.M."/>
            <person name="Berlin A.M."/>
            <person name="Chapman S.B."/>
            <person name="Dewar J."/>
            <person name="Goldberg J."/>
            <person name="Griggs A."/>
            <person name="Gujja S."/>
            <person name="Hansen M."/>
            <person name="Howarth C."/>
            <person name="Imamovic A."/>
            <person name="Larimer J."/>
            <person name="McCowan C."/>
            <person name="Murphy C."/>
            <person name="Neiman D."/>
            <person name="Pearson M."/>
            <person name="Priest M."/>
            <person name="Roberts A."/>
            <person name="Saif S."/>
            <person name="Shea T."/>
            <person name="Sisk P."/>
            <person name="Sykes S."/>
            <person name="Wortman J."/>
            <person name="Nusbaum C."/>
            <person name="Birren B."/>
        </authorList>
    </citation>
    <scope>NUCLEOTIDE SEQUENCE [LARGE SCALE GENOMIC DNA]</scope>
    <source>
        <strain evidence="1 2">UGT5.1</strain>
    </source>
</reference>
<evidence type="ECO:0000313" key="2">
    <source>
        <dbReference type="Proteomes" id="UP000030697"/>
    </source>
</evidence>
<dbReference type="OrthoDB" id="5236983at2759"/>
<protein>
    <submittedName>
        <fullName evidence="1">Uncharacterized protein</fullName>
    </submittedName>
</protein>
<dbReference type="EMBL" id="KE124698">
    <property type="protein sequence ID" value="EWC74576.1"/>
    <property type="molecule type" value="Genomic_DNA"/>
</dbReference>
<dbReference type="AlphaFoldDB" id="W7JSQ0"/>
<gene>
    <name evidence="1" type="ORF">C923_04742</name>
</gene>
<name>W7JSQ0_PLAFA</name>
<organism evidence="1 2">
    <name type="scientific">Plasmodium falciparum UGT5.1</name>
    <dbReference type="NCBI Taxonomy" id="1237627"/>
    <lineage>
        <taxon>Eukaryota</taxon>
        <taxon>Sar</taxon>
        <taxon>Alveolata</taxon>
        <taxon>Apicomplexa</taxon>
        <taxon>Aconoidasida</taxon>
        <taxon>Haemosporida</taxon>
        <taxon>Plasmodiidae</taxon>
        <taxon>Plasmodium</taxon>
        <taxon>Plasmodium (Laverania)</taxon>
    </lineage>
</organism>
<dbReference type="Proteomes" id="UP000030697">
    <property type="component" value="Unassembled WGS sequence"/>
</dbReference>
<accession>W7JSQ0</accession>